<dbReference type="Proteomes" id="UP000729290">
    <property type="component" value="Unassembled WGS sequence"/>
</dbReference>
<dbReference type="PANTHER" id="PTHR33734:SF22">
    <property type="entry name" value="MEMBRANE-BOUND LYTIC MUREIN TRANSGLYCOSYLASE D"/>
    <property type="match status" value="1"/>
</dbReference>
<dbReference type="SUPFAM" id="SSF54106">
    <property type="entry name" value="LysM domain"/>
    <property type="match status" value="1"/>
</dbReference>
<dbReference type="Gene3D" id="3.10.350.10">
    <property type="entry name" value="LysM domain"/>
    <property type="match status" value="1"/>
</dbReference>
<proteinExistence type="predicted"/>
<reference evidence="2 3" key="1">
    <citation type="journal article" date="2021" name="Sci. Rep.">
        <title>The distribution of antibiotic resistance genes in chicken gut microbiota commensals.</title>
        <authorList>
            <person name="Juricova H."/>
            <person name="Matiasovicova J."/>
            <person name="Kubasova T."/>
            <person name="Cejkova D."/>
            <person name="Rychlik I."/>
        </authorList>
    </citation>
    <scope>NUCLEOTIDE SEQUENCE [LARGE SCALE GENOMIC DNA]</scope>
    <source>
        <strain evidence="2 3">An431b</strain>
    </source>
</reference>
<dbReference type="PROSITE" id="PS51782">
    <property type="entry name" value="LYSM"/>
    <property type="match status" value="1"/>
</dbReference>
<dbReference type="CDD" id="cd00118">
    <property type="entry name" value="LysM"/>
    <property type="match status" value="1"/>
</dbReference>
<feature type="domain" description="LysM" evidence="1">
    <location>
        <begin position="469"/>
        <end position="513"/>
    </location>
</feature>
<protein>
    <submittedName>
        <fullName evidence="2">DUF3794 domain-containing protein</fullName>
    </submittedName>
</protein>
<dbReference type="InterPro" id="IPR036779">
    <property type="entry name" value="LysM_dom_sf"/>
</dbReference>
<sequence>MPLELAKEKITLKQQKGEQTSQVLLEGDVIIPDSKPDVKEVLYSQGRVRLDEVKTGEEKITFSGELSLWILYRPAEGERPVYAVTSSLPLQDLLHMEGVHKEDAVEVTAKLEHLECDMINDRKIGVRAVVRITAQSQSQTEMEVLKDVSGEGVQLYREKIKADLPVTEKKDRFVVKDEWVLPEDKPEIGEILMEHVDVVQEEIRPLEGKISVRGVLPVTVVYSGAGDGMPQGMEKAIPFAGFVETPLASADRDAQVQLSLLDWEIRPQVNEDGESRILSVSATVGADVTLTEEKEEEWVTDAYVPGKEMTLHTEKIILPQSVGRSENEFVQKETIRLEEGEAPMLQAVAVWGDVHLGDVTAQEDVLEAEGTLDVEILYDCIQDEEPVCVLHRTFPFHRSVEMKGVLPEDQIRGRASLREIDFRLASEGEGELRAQIALELQAQRMVERNTVTQMKAEEPAEAQCRPGAVIYTVQPGDSLWTIAKGYHTTVEQILAVNEIEHPQTIYPGQKLLILRACPM</sequence>
<evidence type="ECO:0000313" key="3">
    <source>
        <dbReference type="Proteomes" id="UP000729290"/>
    </source>
</evidence>
<dbReference type="EMBL" id="JACSNV010000033">
    <property type="protein sequence ID" value="MBM6878969.1"/>
    <property type="molecule type" value="Genomic_DNA"/>
</dbReference>
<dbReference type="InterPro" id="IPR024300">
    <property type="entry name" value="SipL_SPOCS_dom"/>
</dbReference>
<dbReference type="PANTHER" id="PTHR33734">
    <property type="entry name" value="LYSM DOMAIN-CONTAINING GPI-ANCHORED PROTEIN 2"/>
    <property type="match status" value="1"/>
</dbReference>
<evidence type="ECO:0000313" key="2">
    <source>
        <dbReference type="EMBL" id="MBM6878969.1"/>
    </source>
</evidence>
<dbReference type="Pfam" id="PF01476">
    <property type="entry name" value="LysM"/>
    <property type="match status" value="1"/>
</dbReference>
<organism evidence="2 3">
    <name type="scientific">Anaerotignum lactatifermentans</name>
    <dbReference type="NCBI Taxonomy" id="160404"/>
    <lineage>
        <taxon>Bacteria</taxon>
        <taxon>Bacillati</taxon>
        <taxon>Bacillota</taxon>
        <taxon>Clostridia</taxon>
        <taxon>Lachnospirales</taxon>
        <taxon>Anaerotignaceae</taxon>
        <taxon>Anaerotignum</taxon>
    </lineage>
</organism>
<evidence type="ECO:0000259" key="1">
    <source>
        <dbReference type="PROSITE" id="PS51782"/>
    </source>
</evidence>
<comment type="caution">
    <text evidence="2">The sequence shown here is derived from an EMBL/GenBank/DDBJ whole genome shotgun (WGS) entry which is preliminary data.</text>
</comment>
<name>A0ABS2GBV8_9FIRM</name>
<accession>A0ABS2GBV8</accession>
<dbReference type="RefSeq" id="WP_205134603.1">
    <property type="nucleotide sequence ID" value="NZ_JACSNT010000031.1"/>
</dbReference>
<gene>
    <name evidence="2" type="ORF">H9X83_12615</name>
</gene>
<dbReference type="Pfam" id="PF12673">
    <property type="entry name" value="SipL"/>
    <property type="match status" value="3"/>
</dbReference>
<dbReference type="InterPro" id="IPR018392">
    <property type="entry name" value="LysM"/>
</dbReference>
<keyword evidence="3" id="KW-1185">Reference proteome</keyword>
<dbReference type="SMART" id="SM00257">
    <property type="entry name" value="LysM"/>
    <property type="match status" value="1"/>
</dbReference>